<gene>
    <name evidence="3" type="ORF">H2200_008451</name>
</gene>
<feature type="domain" description="DUF8212" evidence="2">
    <location>
        <begin position="226"/>
        <end position="258"/>
    </location>
</feature>
<organism evidence="3 4">
    <name type="scientific">Cladophialophora chaetospira</name>
    <dbReference type="NCBI Taxonomy" id="386627"/>
    <lineage>
        <taxon>Eukaryota</taxon>
        <taxon>Fungi</taxon>
        <taxon>Dikarya</taxon>
        <taxon>Ascomycota</taxon>
        <taxon>Pezizomycotina</taxon>
        <taxon>Eurotiomycetes</taxon>
        <taxon>Chaetothyriomycetidae</taxon>
        <taxon>Chaetothyriales</taxon>
        <taxon>Herpotrichiellaceae</taxon>
        <taxon>Cladophialophora</taxon>
    </lineage>
</organism>
<dbReference type="Pfam" id="PF06985">
    <property type="entry name" value="HET"/>
    <property type="match status" value="1"/>
</dbReference>
<feature type="domain" description="Heterokaryon incompatibility" evidence="1">
    <location>
        <begin position="23"/>
        <end position="112"/>
    </location>
</feature>
<evidence type="ECO:0000313" key="3">
    <source>
        <dbReference type="EMBL" id="KAJ9607378.1"/>
    </source>
</evidence>
<evidence type="ECO:0000313" key="4">
    <source>
        <dbReference type="Proteomes" id="UP001172673"/>
    </source>
</evidence>
<dbReference type="PANTHER" id="PTHR10622">
    <property type="entry name" value="HET DOMAIN-CONTAINING PROTEIN"/>
    <property type="match status" value="1"/>
</dbReference>
<evidence type="ECO:0000259" key="2">
    <source>
        <dbReference type="Pfam" id="PF26640"/>
    </source>
</evidence>
<proteinExistence type="predicted"/>
<keyword evidence="4" id="KW-1185">Reference proteome</keyword>
<accession>A0AA38X5S9</accession>
<dbReference type="InterPro" id="IPR010730">
    <property type="entry name" value="HET"/>
</dbReference>
<dbReference type="Pfam" id="PF26640">
    <property type="entry name" value="DUF8212"/>
    <property type="match status" value="1"/>
</dbReference>
<evidence type="ECO:0000259" key="1">
    <source>
        <dbReference type="Pfam" id="PF06985"/>
    </source>
</evidence>
<dbReference type="InterPro" id="IPR058525">
    <property type="entry name" value="DUF8212"/>
</dbReference>
<evidence type="ECO:0008006" key="5">
    <source>
        <dbReference type="Google" id="ProtNLM"/>
    </source>
</evidence>
<protein>
    <recommendedName>
        <fullName evidence="5">HET-domain-containing protein</fullName>
    </recommendedName>
</protein>
<name>A0AA38X5S9_9EURO</name>
<dbReference type="PANTHER" id="PTHR10622:SF10">
    <property type="entry name" value="HET DOMAIN-CONTAINING PROTEIN"/>
    <property type="match status" value="1"/>
</dbReference>
<reference evidence="3" key="1">
    <citation type="submission" date="2022-10" db="EMBL/GenBank/DDBJ databases">
        <title>Culturing micro-colonial fungi from biological soil crusts in the Mojave desert and describing Neophaeococcomyces mojavensis, and introducing the new genera and species Taxawa tesnikishii.</title>
        <authorList>
            <person name="Kurbessoian T."/>
            <person name="Stajich J.E."/>
        </authorList>
    </citation>
    <scope>NUCLEOTIDE SEQUENCE</scope>
    <source>
        <strain evidence="3">TK_41</strain>
    </source>
</reference>
<comment type="caution">
    <text evidence="3">The sequence shown here is derived from an EMBL/GenBank/DDBJ whole genome shotgun (WGS) entry which is preliminary data.</text>
</comment>
<sequence length="380" mass="44126">MWLINVEALRLEEFTDPYNMPEYAILSHTWADEEVSHHQFNHPRRNLRSTKGYRKIKACCSEVRHWGLRYVWIDTCCIDKKSSAELSEAINSMFKWYAEATICIAYLSDVDSWHRDVSDLERQLSRSRYYQRGWTLQELIAPNKVDFYDKYWNRIGTKESMSRQLEQITGIESDAFLHVKRLSSYPIACRMSWAASRRTMRIEDIAYCLLGIFDINMPLLYGEGANAFRRLQEEIIKESDDQTIFAWEHDMAESNWEQARGVFAQHPVQFKNSATFIPAHLGGGAYNITNKGLSITLPLIRGVPSRGQYECIAVLDCYGPPNRLQGRKSLVAISLTELIANEDRTYGHSEKLVWRSISVLHLIDAEDLRNAEYTSLYLLK</sequence>
<dbReference type="AlphaFoldDB" id="A0AA38X5S9"/>
<dbReference type="EMBL" id="JAPDRK010000012">
    <property type="protein sequence ID" value="KAJ9607378.1"/>
    <property type="molecule type" value="Genomic_DNA"/>
</dbReference>
<dbReference type="Proteomes" id="UP001172673">
    <property type="component" value="Unassembled WGS sequence"/>
</dbReference>